<dbReference type="OrthoDB" id="9800680at2"/>
<dbReference type="EC" id="5.1.3.13" evidence="5"/>
<dbReference type="GO" id="GO:0008830">
    <property type="term" value="F:dTDP-4-dehydrorhamnose 3,5-epimerase activity"/>
    <property type="evidence" value="ECO:0007669"/>
    <property type="project" value="UniProtKB-UniRule"/>
</dbReference>
<evidence type="ECO:0000313" key="7">
    <source>
        <dbReference type="Proteomes" id="UP000029482"/>
    </source>
</evidence>
<keyword evidence="7" id="KW-1185">Reference proteome</keyword>
<dbReference type="PANTHER" id="PTHR21047:SF2">
    <property type="entry name" value="THYMIDINE DIPHOSPHO-4-KETO-RHAMNOSE 3,5-EPIMERASE"/>
    <property type="match status" value="1"/>
</dbReference>
<dbReference type="RefSeq" id="WP_043497507.1">
    <property type="nucleotide sequence ID" value="NZ_CP009438.1"/>
</dbReference>
<evidence type="ECO:0000313" key="6">
    <source>
        <dbReference type="EMBL" id="AIR96253.1"/>
    </source>
</evidence>
<dbReference type="KEGG" id="sgu:SGLAU_01125"/>
<comment type="pathway">
    <text evidence="5">Carbohydrate biosynthesis; dTDP-L-rhamnose biosynthesis.</text>
</comment>
<dbReference type="HOGENOM" id="CLU_090940_1_0_11"/>
<dbReference type="STRING" id="1907.SGLAU_01125"/>
<evidence type="ECO:0000256" key="4">
    <source>
        <dbReference type="PIRSR" id="PIRSR600888-3"/>
    </source>
</evidence>
<dbReference type="eggNOG" id="COG1898">
    <property type="taxonomic scope" value="Bacteria"/>
</dbReference>
<dbReference type="EMBL" id="CP009438">
    <property type="protein sequence ID" value="AIR96253.1"/>
    <property type="molecule type" value="Genomic_DNA"/>
</dbReference>
<evidence type="ECO:0000256" key="2">
    <source>
        <dbReference type="ARBA" id="ARBA00023235"/>
    </source>
</evidence>
<evidence type="ECO:0000256" key="1">
    <source>
        <dbReference type="ARBA" id="ARBA00010154"/>
    </source>
</evidence>
<dbReference type="NCBIfam" id="TIGR01221">
    <property type="entry name" value="rmlC"/>
    <property type="match status" value="1"/>
</dbReference>
<dbReference type="PANTHER" id="PTHR21047">
    <property type="entry name" value="DTDP-6-DEOXY-D-GLUCOSE-3,5 EPIMERASE"/>
    <property type="match status" value="1"/>
</dbReference>
<dbReference type="InterPro" id="IPR011051">
    <property type="entry name" value="RmlC_Cupin_sf"/>
</dbReference>
<dbReference type="Gene3D" id="2.60.120.10">
    <property type="entry name" value="Jelly Rolls"/>
    <property type="match status" value="1"/>
</dbReference>
<feature type="active site" description="Proton acceptor" evidence="3">
    <location>
        <position position="62"/>
    </location>
</feature>
<feature type="site" description="Participates in a stacking interaction with the thymidine ring of dTDP-4-oxo-6-deoxyglucose" evidence="4">
    <location>
        <position position="138"/>
    </location>
</feature>
<comment type="catalytic activity">
    <reaction evidence="5">
        <text>dTDP-4-dehydro-6-deoxy-alpha-D-glucose = dTDP-4-dehydro-beta-L-rhamnose</text>
        <dbReference type="Rhea" id="RHEA:16969"/>
        <dbReference type="ChEBI" id="CHEBI:57649"/>
        <dbReference type="ChEBI" id="CHEBI:62830"/>
        <dbReference type="EC" id="5.1.3.13"/>
    </reaction>
</comment>
<gene>
    <name evidence="6" type="primary">strX</name>
    <name evidence="6" type="ORF">SGLAU_01125</name>
</gene>
<reference evidence="7" key="1">
    <citation type="journal article" date="2015" name="J. Biotechnol.">
        <title>Complete genome sequence of the actinobacterium Streptomyces glaucescens GLA.O (DSM 40922) consisting of a linear chromosome and one linear plasmid.</title>
        <authorList>
            <person name="Ortseifen V."/>
            <person name="Winkler A."/>
            <person name="Albersmeier A."/>
            <person name="Wendler S."/>
            <person name="Puhler A."/>
            <person name="Kalinowski J."/>
            <person name="Ruckert C."/>
        </authorList>
    </citation>
    <scope>NUCLEOTIDE SEQUENCE [LARGE SCALE GENOMIC DNA]</scope>
    <source>
        <strain evidence="7">DSM 40922 / GLA O</strain>
    </source>
</reference>
<dbReference type="GO" id="GO:0019305">
    <property type="term" value="P:dTDP-rhamnose biosynthetic process"/>
    <property type="evidence" value="ECO:0007669"/>
    <property type="project" value="UniProtKB-UniRule"/>
</dbReference>
<organism evidence="6 7">
    <name type="scientific">Streptomyces glaucescens</name>
    <dbReference type="NCBI Taxonomy" id="1907"/>
    <lineage>
        <taxon>Bacteria</taxon>
        <taxon>Bacillati</taxon>
        <taxon>Actinomycetota</taxon>
        <taxon>Actinomycetes</taxon>
        <taxon>Kitasatosporales</taxon>
        <taxon>Streptomycetaceae</taxon>
        <taxon>Streptomyces</taxon>
    </lineage>
</organism>
<accession>A0A089WZQ6</accession>
<dbReference type="Proteomes" id="UP000029482">
    <property type="component" value="Chromosome"/>
</dbReference>
<dbReference type="SUPFAM" id="SSF51182">
    <property type="entry name" value="RmlC-like cupins"/>
    <property type="match status" value="1"/>
</dbReference>
<comment type="function">
    <text evidence="5">Catalyzes the epimerization of the C3' and C5'positions of dTDP-6-deoxy-D-xylo-4-hexulose, forming dTDP-6-deoxy-L-lyxo-4-hexulose.</text>
</comment>
<evidence type="ECO:0000256" key="5">
    <source>
        <dbReference type="RuleBase" id="RU364069"/>
    </source>
</evidence>
<dbReference type="InterPro" id="IPR014710">
    <property type="entry name" value="RmlC-like_jellyroll"/>
</dbReference>
<dbReference type="GO" id="GO:0000271">
    <property type="term" value="P:polysaccharide biosynthetic process"/>
    <property type="evidence" value="ECO:0007669"/>
    <property type="project" value="TreeGrafter"/>
</dbReference>
<sequence length="182" mass="20250">MLIHETPLAGAALIELSELRDERGFFSRSFCREEFERAGLEPAVVQCNLSFNHRAGTLRGFHYQTEPNAEAKTIRCTRGAIYDVIVDLRPDSPTFLRHFGAELTADNRLALHVPRNFAHAYLTLADDTETVYQVSAAYTPGAERGLRWNDPALGVEWPAPVKLVSDKDAGWPLLSEVPAGSR</sequence>
<dbReference type="Pfam" id="PF00908">
    <property type="entry name" value="dTDP_sugar_isom"/>
    <property type="match status" value="1"/>
</dbReference>
<dbReference type="InterPro" id="IPR000888">
    <property type="entry name" value="RmlC-like"/>
</dbReference>
<dbReference type="AlphaFoldDB" id="A0A089WZQ6"/>
<feature type="active site" description="Proton donor" evidence="3">
    <location>
        <position position="132"/>
    </location>
</feature>
<dbReference type="UniPathway" id="UPA00124"/>
<protein>
    <recommendedName>
        <fullName evidence="5">dTDP-4-dehydrorhamnose 3,5-epimerase</fullName>
        <ecNumber evidence="5">5.1.3.13</ecNumber>
    </recommendedName>
    <alternativeName>
        <fullName evidence="5">Thymidine diphospho-4-keto-rhamnose 3,5-epimerase</fullName>
    </alternativeName>
</protein>
<keyword evidence="2 5" id="KW-0413">Isomerase</keyword>
<comment type="similarity">
    <text evidence="1 5">Belongs to the dTDP-4-dehydrorhamnose 3,5-epimerase family.</text>
</comment>
<evidence type="ECO:0000256" key="3">
    <source>
        <dbReference type="PIRSR" id="PIRSR600888-1"/>
    </source>
</evidence>
<proteinExistence type="inferred from homology"/>
<dbReference type="CDD" id="cd00438">
    <property type="entry name" value="cupin_RmlC"/>
    <property type="match status" value="1"/>
</dbReference>
<name>A0A089WZQ6_STRGA</name>
<dbReference type="GO" id="GO:0005829">
    <property type="term" value="C:cytosol"/>
    <property type="evidence" value="ECO:0007669"/>
    <property type="project" value="TreeGrafter"/>
</dbReference>
<comment type="subunit">
    <text evidence="5">Homodimer.</text>
</comment>